<keyword evidence="3" id="KW-0813">Transport</keyword>
<evidence type="ECO:0000259" key="10">
    <source>
        <dbReference type="Pfam" id="PF20667"/>
    </source>
</evidence>
<dbReference type="PANTHER" id="PTHR12100">
    <property type="entry name" value="SEC10"/>
    <property type="match status" value="1"/>
</dbReference>
<dbReference type="InterPro" id="IPR048627">
    <property type="entry name" value="Sec10_HB"/>
</dbReference>
<evidence type="ECO:0000313" key="12">
    <source>
        <dbReference type="Proteomes" id="UP000677054"/>
    </source>
</evidence>
<dbReference type="GO" id="GO:0006887">
    <property type="term" value="P:exocytosis"/>
    <property type="evidence" value="ECO:0007669"/>
    <property type="project" value="UniProtKB-KW"/>
</dbReference>
<dbReference type="Pfam" id="PF07393">
    <property type="entry name" value="Sec10_HB"/>
    <property type="match status" value="1"/>
</dbReference>
<feature type="domain" description="Exocyst complex component Sec10 N-terminal" evidence="10">
    <location>
        <begin position="285"/>
        <end position="398"/>
    </location>
</feature>
<dbReference type="InterPro" id="IPR048625">
    <property type="entry name" value="Sec10_N"/>
</dbReference>
<protein>
    <recommendedName>
        <fullName evidence="2">Exocyst complex component 5</fullName>
    </recommendedName>
    <alternativeName>
        <fullName evidence="6">Exocyst complex component Sec10</fullName>
    </alternativeName>
</protein>
<dbReference type="InterPro" id="IPR009976">
    <property type="entry name" value="Sec10-like"/>
</dbReference>
<name>A0A7R9A7E6_9CRUS</name>
<evidence type="ECO:0000256" key="1">
    <source>
        <dbReference type="ARBA" id="ARBA00006572"/>
    </source>
</evidence>
<keyword evidence="4" id="KW-0268">Exocytosis</keyword>
<accession>A0A7R9A7E6</accession>
<feature type="region of interest" description="Disordered" evidence="7">
    <location>
        <begin position="171"/>
        <end position="247"/>
    </location>
</feature>
<feature type="compositionally biased region" description="Basic and acidic residues" evidence="7">
    <location>
        <begin position="171"/>
        <end position="208"/>
    </location>
</feature>
<keyword evidence="5" id="KW-0175">Coiled coil</keyword>
<dbReference type="Proteomes" id="UP000677054">
    <property type="component" value="Unassembled WGS sequence"/>
</dbReference>
<comment type="similarity">
    <text evidence="1">Belongs to the SEC10 family.</text>
</comment>
<dbReference type="AlphaFoldDB" id="A0A7R9A7E6"/>
<dbReference type="Pfam" id="PF17906">
    <property type="entry name" value="HTH_48"/>
    <property type="match status" value="1"/>
</dbReference>
<evidence type="ECO:0000259" key="9">
    <source>
        <dbReference type="Pfam" id="PF17906"/>
    </source>
</evidence>
<feature type="domain" description="Mos1 transposase HTH" evidence="9">
    <location>
        <begin position="6"/>
        <end position="53"/>
    </location>
</feature>
<dbReference type="EMBL" id="CAJPEV010001226">
    <property type="protein sequence ID" value="CAG0891464.1"/>
    <property type="molecule type" value="Genomic_DNA"/>
</dbReference>
<evidence type="ECO:0000256" key="7">
    <source>
        <dbReference type="SAM" id="MobiDB-lite"/>
    </source>
</evidence>
<evidence type="ECO:0000256" key="4">
    <source>
        <dbReference type="ARBA" id="ARBA00022483"/>
    </source>
</evidence>
<organism evidence="11">
    <name type="scientific">Darwinula stevensoni</name>
    <dbReference type="NCBI Taxonomy" id="69355"/>
    <lineage>
        <taxon>Eukaryota</taxon>
        <taxon>Metazoa</taxon>
        <taxon>Ecdysozoa</taxon>
        <taxon>Arthropoda</taxon>
        <taxon>Crustacea</taxon>
        <taxon>Oligostraca</taxon>
        <taxon>Ostracoda</taxon>
        <taxon>Podocopa</taxon>
        <taxon>Podocopida</taxon>
        <taxon>Darwinulocopina</taxon>
        <taxon>Darwinuloidea</taxon>
        <taxon>Darwinulidae</taxon>
        <taxon>Darwinula</taxon>
    </lineage>
</organism>
<dbReference type="Pfam" id="PF20667">
    <property type="entry name" value="Sec10_N"/>
    <property type="match status" value="1"/>
</dbReference>
<dbReference type="Gene3D" id="1.10.10.1450">
    <property type="match status" value="1"/>
</dbReference>
<dbReference type="GO" id="GO:0006893">
    <property type="term" value="P:Golgi to plasma membrane transport"/>
    <property type="evidence" value="ECO:0007669"/>
    <property type="project" value="TreeGrafter"/>
</dbReference>
<keyword evidence="12" id="KW-1185">Reference proteome</keyword>
<gene>
    <name evidence="11" type="ORF">DSTB1V02_LOCUS6584</name>
</gene>
<feature type="compositionally biased region" description="Acidic residues" evidence="7">
    <location>
        <begin position="229"/>
        <end position="238"/>
    </location>
</feature>
<evidence type="ECO:0000256" key="3">
    <source>
        <dbReference type="ARBA" id="ARBA00022448"/>
    </source>
</evidence>
<evidence type="ECO:0000259" key="8">
    <source>
        <dbReference type="Pfam" id="PF07393"/>
    </source>
</evidence>
<evidence type="ECO:0000256" key="5">
    <source>
        <dbReference type="ARBA" id="ARBA00023054"/>
    </source>
</evidence>
<proteinExistence type="inferred from homology"/>
<dbReference type="EMBL" id="LR900743">
    <property type="protein sequence ID" value="CAD7246738.1"/>
    <property type="molecule type" value="Genomic_DNA"/>
</dbReference>
<dbReference type="PANTHER" id="PTHR12100:SF0">
    <property type="entry name" value="EXOCYST COMPLEX COMPONENT 5"/>
    <property type="match status" value="1"/>
</dbReference>
<dbReference type="OrthoDB" id="125856at2759"/>
<dbReference type="GO" id="GO:0000145">
    <property type="term" value="C:exocyst"/>
    <property type="evidence" value="ECO:0007669"/>
    <property type="project" value="TreeGrafter"/>
</dbReference>
<feature type="domain" description="Exocyst complex component Sec10-like alpha-helical bundle" evidence="8">
    <location>
        <begin position="406"/>
        <end position="919"/>
    </location>
</feature>
<evidence type="ECO:0000256" key="2">
    <source>
        <dbReference type="ARBA" id="ARBA00017524"/>
    </source>
</evidence>
<evidence type="ECO:0000256" key="6">
    <source>
        <dbReference type="ARBA" id="ARBA00031471"/>
    </source>
</evidence>
<evidence type="ECO:0000313" key="11">
    <source>
        <dbReference type="EMBL" id="CAD7246738.1"/>
    </source>
</evidence>
<reference evidence="11" key="1">
    <citation type="submission" date="2020-11" db="EMBL/GenBank/DDBJ databases">
        <authorList>
            <person name="Tran Van P."/>
        </authorList>
    </citation>
    <scope>NUCLEOTIDE SEQUENCE</scope>
</reference>
<sequence length="922" mass="105258">MFHLDREHLRTCLLYEFRLGEKAADAHRRLCQACGEGVISEKTCFNRFARFKSPNYSVEDEPRSGRPSELDDALLQLVEADPRMTTRDLAAALGCSHSTIGTPPVHNREGLEAWELDTWVIKKVKELEKRLDSMSKKLATEKGLKTKDEAKRKVLEKELEKEKSVREEIERMKQKMETELDETKAQVGEMERKLQEQQNQDKESRIKEQLPVTEASIIADIKDRSQESEPGDESDGEQEATYNALPPSLSDANYALAIENFDPEEFVERHEWRFTEGDRVNFNAKDLHNGFLKTIQDLQALQTQIERKCGTLESSLRETEQAHWERIVNLEAKHRAAVQAYKALEVRITAVAHQVVRLGDQLEGVHIPRARVLEAKNLMVHFARFHRDGTLPSDLFDDPEQVRLLFKVTQDRIVSEYDKMEKHLLEEFGAAYRSDDSGRMRQLAMILRPFKGYSQCVHGFLENCQAGAFPRGDIFHQIPTLYKRTVALVNDVFANPEQVNQKLLYSLYTGKLQDEIQYVLGDRSDPGKYLENLSKLYSKTNTMSKEICDAHPLVDRNIIKRVVKNIFQKQLENYRKVEARYLKDVCGDILAKYYTSLHHVKKPTQGKGIGEFITQITQSGQGEGDETFLSELIALNILEETKNALKRCQLLSKETELAGNAAHIYEILVHCLLTEHVAYALDLALAAIPGPEPKSPPAGNFFEVIRQINTIVSYHEKLFVENLVPLLASSPEYADCLHRKRVILNECEKKIHTGINKYLNAICGWVKHILQSEQKKTDFKPEGEAIATSSKACTKVVRYLEEVSGRIRRTLDGKNIETALQELGVRFHRVVYDHLLTFQYSSIGAMCVICDVNEYSRCAQGFQVPLVNKLFELLHALCNLLIVPPENLQQVCAGEQLAALDRSTLMSFIQLRIDAKTLKTHI</sequence>
<dbReference type="InterPro" id="IPR041426">
    <property type="entry name" value="Mos1_HTH"/>
</dbReference>